<name>A0AAC9Z2B1_9FLAO</name>
<sequence>MFFLSLEEKRERLKNKSYKIQDTNYKTPIMRNRVQSERIRFKNIKSFKIKTQKIASILSTLQFQ</sequence>
<reference evidence="2" key="1">
    <citation type="submission" date="2017-06" db="EMBL/GenBank/DDBJ databases">
        <title>Capnocytophaga spp. assemblies.</title>
        <authorList>
            <person name="Gulvik C.A."/>
        </authorList>
    </citation>
    <scope>NUCLEOTIDE SEQUENCE [LARGE SCALE GENOMIC DNA]</scope>
    <source>
        <strain evidence="2">H3936</strain>
    </source>
</reference>
<dbReference type="Proteomes" id="UP000243753">
    <property type="component" value="Chromosome"/>
</dbReference>
<evidence type="ECO:0000313" key="1">
    <source>
        <dbReference type="EMBL" id="ATA93295.1"/>
    </source>
</evidence>
<gene>
    <name evidence="1" type="ORF">CGC54_02545</name>
</gene>
<organism evidence="1 2">
    <name type="scientific">Capnocytophaga canimorsus</name>
    <dbReference type="NCBI Taxonomy" id="28188"/>
    <lineage>
        <taxon>Bacteria</taxon>
        <taxon>Pseudomonadati</taxon>
        <taxon>Bacteroidota</taxon>
        <taxon>Flavobacteriia</taxon>
        <taxon>Flavobacteriales</taxon>
        <taxon>Flavobacteriaceae</taxon>
        <taxon>Capnocytophaga</taxon>
    </lineage>
</organism>
<proteinExistence type="predicted"/>
<evidence type="ECO:0000313" key="2">
    <source>
        <dbReference type="Proteomes" id="UP000243753"/>
    </source>
</evidence>
<protein>
    <submittedName>
        <fullName evidence="1">Uncharacterized protein</fullName>
    </submittedName>
</protein>
<dbReference type="AlphaFoldDB" id="A0AAC9Z2B1"/>
<accession>A0AAC9Z2B1</accession>
<dbReference type="EMBL" id="CP022389">
    <property type="protein sequence ID" value="ATA93295.1"/>
    <property type="molecule type" value="Genomic_DNA"/>
</dbReference>